<dbReference type="CDD" id="cd06558">
    <property type="entry name" value="crotonase-like"/>
    <property type="match status" value="1"/>
</dbReference>
<evidence type="ECO:0000256" key="1">
    <source>
        <dbReference type="ARBA" id="ARBA00005254"/>
    </source>
</evidence>
<dbReference type="InterPro" id="IPR018376">
    <property type="entry name" value="Enoyl-CoA_hyd/isom_CS"/>
</dbReference>
<dbReference type="SUPFAM" id="SSF52096">
    <property type="entry name" value="ClpP/crotonase"/>
    <property type="match status" value="1"/>
</dbReference>
<reference evidence="4" key="1">
    <citation type="submission" date="2020-05" db="EMBL/GenBank/DDBJ databases">
        <authorList>
            <person name="Chiriac C."/>
            <person name="Salcher M."/>
            <person name="Ghai R."/>
            <person name="Kavagutti S V."/>
        </authorList>
    </citation>
    <scope>NUCLEOTIDE SEQUENCE</scope>
</reference>
<dbReference type="Gene3D" id="3.90.226.10">
    <property type="entry name" value="2-enoyl-CoA Hydratase, Chain A, domain 1"/>
    <property type="match status" value="1"/>
</dbReference>
<dbReference type="GO" id="GO:0016829">
    <property type="term" value="F:lyase activity"/>
    <property type="evidence" value="ECO:0007669"/>
    <property type="project" value="UniProtKB-KW"/>
</dbReference>
<dbReference type="PANTHER" id="PTHR11941:SF169">
    <property type="entry name" value="(7AS)-7A-METHYL-1,5-DIOXO-2,3,5,6,7,7A-HEXAHYDRO-1H-INDENE-CARBOXYL-COA HYDROLASE"/>
    <property type="match status" value="1"/>
</dbReference>
<dbReference type="InterPro" id="IPR001753">
    <property type="entry name" value="Enoyl-CoA_hydra/iso"/>
</dbReference>
<proteinExistence type="inferred from homology"/>
<evidence type="ECO:0000313" key="4">
    <source>
        <dbReference type="EMBL" id="CAB4324612.1"/>
    </source>
</evidence>
<accession>A0A6J5YMC4</accession>
<dbReference type="InterPro" id="IPR014748">
    <property type="entry name" value="Enoyl-CoA_hydra_C"/>
</dbReference>
<keyword evidence="3" id="KW-0456">Lyase</keyword>
<dbReference type="AlphaFoldDB" id="A0A6J5YMC4"/>
<dbReference type="Gene3D" id="1.10.12.10">
    <property type="entry name" value="Lyase 2-enoyl-coa Hydratase, Chain A, domain 2"/>
    <property type="match status" value="1"/>
</dbReference>
<dbReference type="Pfam" id="PF00378">
    <property type="entry name" value="ECH_1"/>
    <property type="match status" value="1"/>
</dbReference>
<dbReference type="GO" id="GO:0006635">
    <property type="term" value="P:fatty acid beta-oxidation"/>
    <property type="evidence" value="ECO:0007669"/>
    <property type="project" value="TreeGrafter"/>
</dbReference>
<comment type="similarity">
    <text evidence="1">Belongs to the enoyl-CoA hydratase/isomerase family.</text>
</comment>
<dbReference type="PROSITE" id="PS00166">
    <property type="entry name" value="ENOYL_COA_HYDRATASE"/>
    <property type="match status" value="1"/>
</dbReference>
<gene>
    <name evidence="4" type="ORF">UFOPK1392_02388</name>
</gene>
<dbReference type="EMBL" id="CAEMXZ010000179">
    <property type="protein sequence ID" value="CAB4324612.1"/>
    <property type="molecule type" value="Genomic_DNA"/>
</dbReference>
<protein>
    <submittedName>
        <fullName evidence="4">Unannotated protein</fullName>
    </submittedName>
</protein>
<dbReference type="InterPro" id="IPR029045">
    <property type="entry name" value="ClpP/crotonase-like_dom_sf"/>
</dbReference>
<evidence type="ECO:0000256" key="2">
    <source>
        <dbReference type="ARBA" id="ARBA00023098"/>
    </source>
</evidence>
<keyword evidence="2" id="KW-0443">Lipid metabolism</keyword>
<sequence length="250" mass="26816">MSETVFTEVHDRVLVVRLEREAKRNAIDVDMAEGISEALDRLADDNELWAGVITGTTSVFCAGTDLRAGVHSTERGGQYGIIRRSRTKPLIAAVEGMALGGGFEVAMACDLIVASTTAQFGLPEVQRSLVPICGGLFRAPKALPLNVARELLLTGDPIDVERAERLGLVNLVTEAGGALDAAVALAQRICRNGPVAVRETMRFLEAIAADGEAVGWNETVTSEAVIHSAEDTREGVMAFFERRDPNWSGR</sequence>
<evidence type="ECO:0000256" key="3">
    <source>
        <dbReference type="ARBA" id="ARBA00023239"/>
    </source>
</evidence>
<dbReference type="PANTHER" id="PTHR11941">
    <property type="entry name" value="ENOYL-COA HYDRATASE-RELATED"/>
    <property type="match status" value="1"/>
</dbReference>
<organism evidence="4">
    <name type="scientific">freshwater metagenome</name>
    <dbReference type="NCBI Taxonomy" id="449393"/>
    <lineage>
        <taxon>unclassified sequences</taxon>
        <taxon>metagenomes</taxon>
        <taxon>ecological metagenomes</taxon>
    </lineage>
</organism>
<name>A0A6J5YMC4_9ZZZZ</name>